<reference evidence="1" key="1">
    <citation type="submission" date="2013-07" db="EMBL/GenBank/DDBJ databases">
        <title>The genome of an arbuscular mycorrhizal fungus provides insights into the evolution of the oldest plant symbiosis.</title>
        <authorList>
            <consortium name="DOE Joint Genome Institute"/>
            <person name="Tisserant E."/>
            <person name="Malbreil M."/>
            <person name="Kuo A."/>
            <person name="Kohler A."/>
            <person name="Symeonidi A."/>
            <person name="Balestrini R."/>
            <person name="Charron P."/>
            <person name="Duensing N."/>
            <person name="Frei-dit-Frey N."/>
            <person name="Gianinazzi-Pearson V."/>
            <person name="Gilbert B."/>
            <person name="Handa Y."/>
            <person name="Hijri M."/>
            <person name="Kaul R."/>
            <person name="Kawaguchi M."/>
            <person name="Krajinski F."/>
            <person name="Lammers P."/>
            <person name="Lapierre D."/>
            <person name="Masclaux F.G."/>
            <person name="Murat C."/>
            <person name="Morin E."/>
            <person name="Ndikumana S."/>
            <person name="Pagni M."/>
            <person name="Petitpierre D."/>
            <person name="Requena N."/>
            <person name="Rosikiewicz P."/>
            <person name="Riley R."/>
            <person name="Saito K."/>
            <person name="San Clemente H."/>
            <person name="Shapiro H."/>
            <person name="van Tuinen D."/>
            <person name="Becard G."/>
            <person name="Bonfante P."/>
            <person name="Paszkowski U."/>
            <person name="Shachar-Hill Y."/>
            <person name="Young J.P."/>
            <person name="Sanders I.R."/>
            <person name="Henrissat B."/>
            <person name="Rensing S.A."/>
            <person name="Grigoriev I.V."/>
            <person name="Corradi N."/>
            <person name="Roux C."/>
            <person name="Martin F."/>
        </authorList>
    </citation>
    <scope>NUCLEOTIDE SEQUENCE</scope>
    <source>
        <strain evidence="1">DAOM 197198</strain>
    </source>
</reference>
<accession>U9TXL3</accession>
<protein>
    <submittedName>
        <fullName evidence="1">Uncharacterized protein</fullName>
    </submittedName>
</protein>
<gene>
    <name evidence="1" type="ORF">GLOINDRAFT_98463</name>
</gene>
<organism evidence="1">
    <name type="scientific">Rhizophagus irregularis (strain DAOM 181602 / DAOM 197198 / MUCL 43194)</name>
    <name type="common">Arbuscular mycorrhizal fungus</name>
    <name type="synonym">Glomus intraradices</name>
    <dbReference type="NCBI Taxonomy" id="747089"/>
    <lineage>
        <taxon>Eukaryota</taxon>
        <taxon>Fungi</taxon>
        <taxon>Fungi incertae sedis</taxon>
        <taxon>Mucoromycota</taxon>
        <taxon>Glomeromycotina</taxon>
        <taxon>Glomeromycetes</taxon>
        <taxon>Glomerales</taxon>
        <taxon>Glomeraceae</taxon>
        <taxon>Rhizophagus</taxon>
    </lineage>
</organism>
<name>U9TXL3_RHIID</name>
<sequence length="108" mass="12918">MAKLQKKILLQYQERIMTLRFKWFHKWILMLATLTLRGILKKLEDWLKFLTWRVARPFPTSKSCNPTHSAKPKLVLKPEPNFLNICIIGMNNKIDLRREVAMPLRIMN</sequence>
<dbReference type="AlphaFoldDB" id="U9TXL3"/>
<dbReference type="EMBL" id="KI289559">
    <property type="protein sequence ID" value="ESA08111.1"/>
    <property type="molecule type" value="Genomic_DNA"/>
</dbReference>
<dbReference type="VEuPathDB" id="FungiDB:RhiirFUN_006325"/>
<proteinExistence type="predicted"/>
<evidence type="ECO:0000313" key="1">
    <source>
        <dbReference type="EMBL" id="ESA08111.1"/>
    </source>
</evidence>
<dbReference type="HOGENOM" id="CLU_2198351_0_0_1"/>